<sequence length="130" mass="13660">MAVFPLQVAFPPPIEDPALQLFINEVADVLGSTSVLTIPTDTEYTWPTAFGIDGQVLTTDPTGALTWSSKNSGPGSVVDELDDIGDVTITSIATNEVLKWSGSAWINNTLAEAGISATGHTHTKSDITDT</sequence>
<dbReference type="EMBL" id="LAZR01016160">
    <property type="protein sequence ID" value="KKM05700.1"/>
    <property type="molecule type" value="Genomic_DNA"/>
</dbReference>
<organism evidence="1">
    <name type="scientific">marine sediment metagenome</name>
    <dbReference type="NCBI Taxonomy" id="412755"/>
    <lineage>
        <taxon>unclassified sequences</taxon>
        <taxon>metagenomes</taxon>
        <taxon>ecological metagenomes</taxon>
    </lineage>
</organism>
<protein>
    <submittedName>
        <fullName evidence="1">Uncharacterized protein</fullName>
    </submittedName>
</protein>
<comment type="caution">
    <text evidence="1">The sequence shown here is derived from an EMBL/GenBank/DDBJ whole genome shotgun (WGS) entry which is preliminary data.</text>
</comment>
<dbReference type="AlphaFoldDB" id="A0A0F9H3V3"/>
<name>A0A0F9H3V3_9ZZZZ</name>
<feature type="non-terminal residue" evidence="1">
    <location>
        <position position="130"/>
    </location>
</feature>
<proteinExistence type="predicted"/>
<accession>A0A0F9H3V3</accession>
<gene>
    <name evidence="1" type="ORF">LCGC14_1751460</name>
</gene>
<reference evidence="1" key="1">
    <citation type="journal article" date="2015" name="Nature">
        <title>Complex archaea that bridge the gap between prokaryotes and eukaryotes.</title>
        <authorList>
            <person name="Spang A."/>
            <person name="Saw J.H."/>
            <person name="Jorgensen S.L."/>
            <person name="Zaremba-Niedzwiedzka K."/>
            <person name="Martijn J."/>
            <person name="Lind A.E."/>
            <person name="van Eijk R."/>
            <person name="Schleper C."/>
            <person name="Guy L."/>
            <person name="Ettema T.J."/>
        </authorList>
    </citation>
    <scope>NUCLEOTIDE SEQUENCE</scope>
</reference>
<evidence type="ECO:0000313" key="1">
    <source>
        <dbReference type="EMBL" id="KKM05700.1"/>
    </source>
</evidence>